<dbReference type="Gene3D" id="3.40.50.300">
    <property type="entry name" value="P-loop containing nucleotide triphosphate hydrolases"/>
    <property type="match status" value="2"/>
</dbReference>
<evidence type="ECO:0000256" key="6">
    <source>
        <dbReference type="ARBA" id="ARBA00022801"/>
    </source>
</evidence>
<dbReference type="AlphaFoldDB" id="A0A1G4NWJ3"/>
<evidence type="ECO:0000313" key="15">
    <source>
        <dbReference type="EMBL" id="SCW23061.1"/>
    </source>
</evidence>
<keyword evidence="15" id="KW-0150">Chloroplast</keyword>
<dbReference type="SUPFAM" id="SSF52540">
    <property type="entry name" value="P-loop containing nucleoside triphosphate hydrolases"/>
    <property type="match status" value="1"/>
</dbReference>
<dbReference type="Pfam" id="PF03796">
    <property type="entry name" value="DnaB_C"/>
    <property type="match status" value="1"/>
</dbReference>
<evidence type="ECO:0000256" key="13">
    <source>
        <dbReference type="RuleBase" id="RU362085"/>
    </source>
</evidence>
<dbReference type="InterPro" id="IPR036185">
    <property type="entry name" value="DNA_heli_DnaB-like_N_sf"/>
</dbReference>
<evidence type="ECO:0000256" key="8">
    <source>
        <dbReference type="ARBA" id="ARBA00022840"/>
    </source>
</evidence>
<dbReference type="SUPFAM" id="SSF48024">
    <property type="entry name" value="N-terminal domain of DnaB helicase"/>
    <property type="match status" value="1"/>
</dbReference>
<keyword evidence="9 13" id="KW-0238">DNA-binding</keyword>
<accession>A0A1G4NWJ3</accession>
<feature type="domain" description="SF4 helicase" evidence="14">
    <location>
        <begin position="192"/>
        <end position="398"/>
    </location>
</feature>
<evidence type="ECO:0000256" key="1">
    <source>
        <dbReference type="ARBA" id="ARBA00008428"/>
    </source>
</evidence>
<dbReference type="InterPro" id="IPR007692">
    <property type="entry name" value="DNA_helicase_DnaB"/>
</dbReference>
<dbReference type="PANTHER" id="PTHR30153:SF2">
    <property type="entry name" value="REPLICATIVE DNA HELICASE"/>
    <property type="match status" value="1"/>
</dbReference>
<gene>
    <name evidence="15" type="primary">dnaB</name>
    <name evidence="15" type="ORF">H1444_208</name>
</gene>
<comment type="similarity">
    <text evidence="1 13">Belongs to the helicase family. DnaB subfamily.</text>
</comment>
<evidence type="ECO:0000259" key="14">
    <source>
        <dbReference type="PROSITE" id="PS51199"/>
    </source>
</evidence>
<keyword evidence="8 13" id="KW-0067">ATP-binding</keyword>
<dbReference type="Pfam" id="PF00772">
    <property type="entry name" value="DnaB"/>
    <property type="match status" value="1"/>
</dbReference>
<reference evidence="15" key="2">
    <citation type="submission" date="2016-10" db="EMBL/GenBank/DDBJ databases">
        <authorList>
            <person name="de Groot N.N."/>
        </authorList>
    </citation>
    <scope>NUCLEOTIDE SEQUENCE</scope>
    <source>
        <strain evidence="15">H.1444</strain>
    </source>
</reference>
<dbReference type="InterPro" id="IPR036844">
    <property type="entry name" value="Hint_dom_sf"/>
</dbReference>
<evidence type="ECO:0000256" key="5">
    <source>
        <dbReference type="ARBA" id="ARBA00022741"/>
    </source>
</evidence>
<dbReference type="EC" id="5.6.2.3" evidence="13"/>
<name>A0A1G4NWJ3_9FLOR</name>
<evidence type="ECO:0000256" key="12">
    <source>
        <dbReference type="ARBA" id="ARBA00048954"/>
    </source>
</evidence>
<organism evidence="15">
    <name type="scientific">Nemalion sp. H.1444</name>
    <dbReference type="NCBI Taxonomy" id="1907586"/>
    <lineage>
        <taxon>Eukaryota</taxon>
        <taxon>Rhodophyta</taxon>
        <taxon>Florideophyceae</taxon>
        <taxon>Nemaliophycidae</taxon>
        <taxon>Nemaliales</taxon>
        <taxon>Nemaliaceae</taxon>
        <taxon>Nemalion</taxon>
    </lineage>
</organism>
<dbReference type="Gene3D" id="1.10.860.10">
    <property type="entry name" value="DNAb Helicase, Chain A"/>
    <property type="match status" value="1"/>
</dbReference>
<dbReference type="GO" id="GO:0006269">
    <property type="term" value="P:DNA replication, synthesis of primer"/>
    <property type="evidence" value="ECO:0007669"/>
    <property type="project" value="UniProtKB-UniRule"/>
</dbReference>
<geneLocation type="chloroplast" evidence="15"/>
<keyword evidence="2 13" id="KW-0639">Primosome</keyword>
<dbReference type="SUPFAM" id="SSF51294">
    <property type="entry name" value="Hedgehog/intein (Hint) domain"/>
    <property type="match status" value="1"/>
</dbReference>
<keyword evidence="6 13" id="KW-0378">Hydrolase</keyword>
<evidence type="ECO:0000256" key="11">
    <source>
        <dbReference type="ARBA" id="ARBA00044940"/>
    </source>
</evidence>
<feature type="domain" description="SF4 helicase" evidence="14">
    <location>
        <begin position="532"/>
        <end position="588"/>
    </location>
</feature>
<dbReference type="GO" id="GO:0016887">
    <property type="term" value="F:ATP hydrolysis activity"/>
    <property type="evidence" value="ECO:0007669"/>
    <property type="project" value="RHEA"/>
</dbReference>
<keyword evidence="5 13" id="KW-0547">Nucleotide-binding</keyword>
<dbReference type="GO" id="GO:0005524">
    <property type="term" value="F:ATP binding"/>
    <property type="evidence" value="ECO:0007669"/>
    <property type="project" value="UniProtKB-UniRule"/>
</dbReference>
<evidence type="ECO:0000256" key="9">
    <source>
        <dbReference type="ARBA" id="ARBA00023125"/>
    </source>
</evidence>
<comment type="function">
    <text evidence="11">The intein is an endonuclease.</text>
</comment>
<evidence type="ECO:0000256" key="2">
    <source>
        <dbReference type="ARBA" id="ARBA00022515"/>
    </source>
</evidence>
<dbReference type="InterPro" id="IPR016136">
    <property type="entry name" value="DNA_helicase_N/primase_C"/>
</dbReference>
<evidence type="ECO:0000256" key="7">
    <source>
        <dbReference type="ARBA" id="ARBA00022806"/>
    </source>
</evidence>
<keyword evidence="4" id="KW-0677">Repeat</keyword>
<evidence type="ECO:0000256" key="4">
    <source>
        <dbReference type="ARBA" id="ARBA00022737"/>
    </source>
</evidence>
<dbReference type="InterPro" id="IPR007693">
    <property type="entry name" value="DNA_helicase_DnaB-like_N"/>
</dbReference>
<proteinExistence type="inferred from homology"/>
<reference evidence="15" key="1">
    <citation type="submission" date="2016-10" db="EMBL/GenBank/DDBJ databases">
        <title>Chloroplast genomes as a tool to resolve red algal phylogenies: a case study in the Nemaliales.</title>
        <authorList>
            <person name="Costa J.F."/>
            <person name="Lin S.M."/>
            <person name="Macaya E.C."/>
            <person name="Fernandez-Garcia C."/>
            <person name="Verbruggen H."/>
        </authorList>
    </citation>
    <scope>NUCLEOTIDE SEQUENCE</scope>
    <source>
        <strain evidence="15">H.1444</strain>
    </source>
</reference>
<comment type="catalytic activity">
    <reaction evidence="12 13">
        <text>ATP + H2O = ADP + phosphate + H(+)</text>
        <dbReference type="Rhea" id="RHEA:13065"/>
        <dbReference type="ChEBI" id="CHEBI:15377"/>
        <dbReference type="ChEBI" id="CHEBI:15378"/>
        <dbReference type="ChEBI" id="CHEBI:30616"/>
        <dbReference type="ChEBI" id="CHEBI:43474"/>
        <dbReference type="ChEBI" id="CHEBI:456216"/>
        <dbReference type="EC" id="5.6.2.3"/>
    </reaction>
</comment>
<evidence type="ECO:0000256" key="10">
    <source>
        <dbReference type="ARBA" id="ARBA00023235"/>
    </source>
</evidence>
<dbReference type="NCBIfam" id="TIGR00665">
    <property type="entry name" value="DnaB"/>
    <property type="match status" value="1"/>
</dbReference>
<dbReference type="InterPro" id="IPR007694">
    <property type="entry name" value="DNA_helicase_DnaB-like_C"/>
</dbReference>
<keyword evidence="7 13" id="KW-0347">Helicase</keyword>
<dbReference type="PANTHER" id="PTHR30153">
    <property type="entry name" value="REPLICATIVE DNA HELICASE DNAB"/>
    <property type="match status" value="1"/>
</dbReference>
<dbReference type="InterPro" id="IPR027417">
    <property type="entry name" value="P-loop_NTPase"/>
</dbReference>
<dbReference type="PROSITE" id="PS51199">
    <property type="entry name" value="SF4_HELICASE"/>
    <property type="match status" value="2"/>
</dbReference>
<keyword evidence="10" id="KW-0413">Isomerase</keyword>
<dbReference type="GO" id="GO:0003677">
    <property type="term" value="F:DNA binding"/>
    <property type="evidence" value="ECO:0007669"/>
    <property type="project" value="UniProtKB-UniRule"/>
</dbReference>
<evidence type="ECO:0000256" key="3">
    <source>
        <dbReference type="ARBA" id="ARBA00022705"/>
    </source>
</evidence>
<dbReference type="EMBL" id="LT622871">
    <property type="protein sequence ID" value="SCW23061.1"/>
    <property type="molecule type" value="Genomic_DNA"/>
</dbReference>
<keyword evidence="15" id="KW-0934">Plastid</keyword>
<sequence>MPTKNYAVKYHEQLPPQHNLAEEIVIGGILINPEVAQLVITELSAASFTLETHQLIYRAVLEIYLNDQYIDSIVLINTLWEFNLLGKVGGIHKILNVLKQAQIFIPRDTKNINANVKYYVYLIKDRYIRRLLIQYGHHIIRLAYVPSVKSQNIFLKTNKYLDKIQKIIKQESDTSINFTLTQLLFGLKSEIFLTPNTRIYFGFKKLDKVAGGVSNGDLIVIAGRPSMGKTSFSLSIAFNILQQKHKGIYIFSLEMSREQILYKLLAMGSCIPISKLRMGHISRKDWVKIQNSSNLLVNSIVNIDDTASLTVADLAVKAKKFKDECGEMSIIIIDYLQLMQTSSNVISNRSEILSTITRSLKVLAKELSIPIIILSQLNRNVESRVSKQPLLSDLRESGCISQATLMVSHYSKKVRSRCLREARHNQTRSNIYQYSKYNQSITRSNVQYTYDVRKDICSFIRATHNHRILTFKGWCRIDKLKKTTFLAQYCEDQVKKKSIKSIDLVQAIGTYDVVVPETRLVYTNNSCHIHNSIEQDADLVLMLYREAYYKRDQGSSDLTNIIIAKHRNGPTGTIELQFNKYLSAFQDV</sequence>
<dbReference type="GO" id="GO:0005829">
    <property type="term" value="C:cytosol"/>
    <property type="evidence" value="ECO:0007669"/>
    <property type="project" value="TreeGrafter"/>
</dbReference>
<comment type="function">
    <text evidence="13">The main replicative DNA helicase, it participates in initiation and elongation during chromosome replication. Travels ahead of the DNA replisome, separating dsDNA into templates for DNA synthesis. A processive ATP-dependent 5'-3' DNA helicase it has DNA-dependent ATPase activity.</text>
</comment>
<dbReference type="GO" id="GO:0043139">
    <property type="term" value="F:5'-3' DNA helicase activity"/>
    <property type="evidence" value="ECO:0007669"/>
    <property type="project" value="UniProtKB-EC"/>
</dbReference>
<dbReference type="CDD" id="cd00984">
    <property type="entry name" value="DnaB_C"/>
    <property type="match status" value="1"/>
</dbReference>
<keyword evidence="3 13" id="KW-0235">DNA replication</keyword>
<protein>
    <recommendedName>
        <fullName evidence="13">Replicative DNA helicase</fullName>
        <ecNumber evidence="13">5.6.2.3</ecNumber>
    </recommendedName>
</protein>